<evidence type="ECO:0000313" key="2">
    <source>
        <dbReference type="EMBL" id="KAJ1182213.1"/>
    </source>
</evidence>
<sequence>MSEPHVGLQYTLRRDTPQPAPREPHAIKQRLLLAPGALTFSPGMDTEERQMHPGGGRTSGTCRWKVQDSQVPHVFERKVSVAG</sequence>
<proteinExistence type="predicted"/>
<reference evidence="2" key="1">
    <citation type="journal article" date="2022" name="bioRxiv">
        <title>Sequencing and chromosome-scale assembly of the giantPleurodeles waltlgenome.</title>
        <authorList>
            <person name="Brown T."/>
            <person name="Elewa A."/>
            <person name="Iarovenko S."/>
            <person name="Subramanian E."/>
            <person name="Araus A.J."/>
            <person name="Petzold A."/>
            <person name="Susuki M."/>
            <person name="Suzuki K.-i.T."/>
            <person name="Hayashi T."/>
            <person name="Toyoda A."/>
            <person name="Oliveira C."/>
            <person name="Osipova E."/>
            <person name="Leigh N.D."/>
            <person name="Simon A."/>
            <person name="Yun M.H."/>
        </authorList>
    </citation>
    <scope>NUCLEOTIDE SEQUENCE</scope>
    <source>
        <strain evidence="2">20211129_DDA</strain>
        <tissue evidence="2">Liver</tissue>
    </source>
</reference>
<evidence type="ECO:0000313" key="3">
    <source>
        <dbReference type="Proteomes" id="UP001066276"/>
    </source>
</evidence>
<name>A0AAV7U2Z5_PLEWA</name>
<keyword evidence="3" id="KW-1185">Reference proteome</keyword>
<accession>A0AAV7U2Z5</accession>
<dbReference type="AlphaFoldDB" id="A0AAV7U2Z5"/>
<comment type="caution">
    <text evidence="2">The sequence shown here is derived from an EMBL/GenBank/DDBJ whole genome shotgun (WGS) entry which is preliminary data.</text>
</comment>
<feature type="region of interest" description="Disordered" evidence="1">
    <location>
        <begin position="1"/>
        <end position="23"/>
    </location>
</feature>
<evidence type="ECO:0000256" key="1">
    <source>
        <dbReference type="SAM" id="MobiDB-lite"/>
    </source>
</evidence>
<feature type="compositionally biased region" description="Basic and acidic residues" evidence="1">
    <location>
        <begin position="12"/>
        <end position="23"/>
    </location>
</feature>
<dbReference type="EMBL" id="JANPWB010000006">
    <property type="protein sequence ID" value="KAJ1182213.1"/>
    <property type="molecule type" value="Genomic_DNA"/>
</dbReference>
<organism evidence="2 3">
    <name type="scientific">Pleurodeles waltl</name>
    <name type="common">Iberian ribbed newt</name>
    <dbReference type="NCBI Taxonomy" id="8319"/>
    <lineage>
        <taxon>Eukaryota</taxon>
        <taxon>Metazoa</taxon>
        <taxon>Chordata</taxon>
        <taxon>Craniata</taxon>
        <taxon>Vertebrata</taxon>
        <taxon>Euteleostomi</taxon>
        <taxon>Amphibia</taxon>
        <taxon>Batrachia</taxon>
        <taxon>Caudata</taxon>
        <taxon>Salamandroidea</taxon>
        <taxon>Salamandridae</taxon>
        <taxon>Pleurodelinae</taxon>
        <taxon>Pleurodeles</taxon>
    </lineage>
</organism>
<protein>
    <submittedName>
        <fullName evidence="2">Uncharacterized protein</fullName>
    </submittedName>
</protein>
<dbReference type="Proteomes" id="UP001066276">
    <property type="component" value="Chromosome 3_2"/>
</dbReference>
<gene>
    <name evidence="2" type="ORF">NDU88_007407</name>
</gene>